<accession>A0ABS8YB73</accession>
<reference evidence="1 2" key="1">
    <citation type="journal article" date="2021" name="BMC Genomics">
        <title>Datura genome reveals duplications of psychoactive alkaloid biosynthetic genes and high mutation rate following tissue culture.</title>
        <authorList>
            <person name="Rajewski A."/>
            <person name="Carter-House D."/>
            <person name="Stajich J."/>
            <person name="Litt A."/>
        </authorList>
    </citation>
    <scope>NUCLEOTIDE SEQUENCE [LARGE SCALE GENOMIC DNA]</scope>
    <source>
        <strain evidence="1">AR-01</strain>
    </source>
</reference>
<evidence type="ECO:0000313" key="1">
    <source>
        <dbReference type="EMBL" id="MCE5167139.1"/>
    </source>
</evidence>
<dbReference type="Proteomes" id="UP000823775">
    <property type="component" value="Unassembled WGS sequence"/>
</dbReference>
<organism evidence="1 2">
    <name type="scientific">Datura stramonium</name>
    <name type="common">Jimsonweed</name>
    <name type="synonym">Common thornapple</name>
    <dbReference type="NCBI Taxonomy" id="4076"/>
    <lineage>
        <taxon>Eukaryota</taxon>
        <taxon>Viridiplantae</taxon>
        <taxon>Streptophyta</taxon>
        <taxon>Embryophyta</taxon>
        <taxon>Tracheophyta</taxon>
        <taxon>Spermatophyta</taxon>
        <taxon>Magnoliopsida</taxon>
        <taxon>eudicotyledons</taxon>
        <taxon>Gunneridae</taxon>
        <taxon>Pentapetalae</taxon>
        <taxon>asterids</taxon>
        <taxon>lamiids</taxon>
        <taxon>Solanales</taxon>
        <taxon>Solanaceae</taxon>
        <taxon>Solanoideae</taxon>
        <taxon>Datureae</taxon>
        <taxon>Datura</taxon>
    </lineage>
</organism>
<comment type="caution">
    <text evidence="1">The sequence shown here is derived from an EMBL/GenBank/DDBJ whole genome shotgun (WGS) entry which is preliminary data.</text>
</comment>
<proteinExistence type="predicted"/>
<sequence length="87" mass="9448">MNSISPATAIFSFSGAARSRLFRSAARDGDGVTERLNGDLRDWRWLLIFRTRFSLLLDLYGSQQLLSCLLDLAPVGTGSQLAAAVAT</sequence>
<name>A0ABS8YB73_DATST</name>
<gene>
    <name evidence="1" type="ORF">HAX54_039307</name>
</gene>
<dbReference type="EMBL" id="JACEIK010054345">
    <property type="protein sequence ID" value="MCE5167139.1"/>
    <property type="molecule type" value="Genomic_DNA"/>
</dbReference>
<protein>
    <submittedName>
        <fullName evidence="1">Uncharacterized protein</fullName>
    </submittedName>
</protein>
<keyword evidence="2" id="KW-1185">Reference proteome</keyword>
<evidence type="ECO:0000313" key="2">
    <source>
        <dbReference type="Proteomes" id="UP000823775"/>
    </source>
</evidence>